<evidence type="ECO:0000313" key="2">
    <source>
        <dbReference type="Proteomes" id="UP000231292"/>
    </source>
</evidence>
<dbReference type="PANTHER" id="PTHR30189">
    <property type="entry name" value="LPS-ASSEMBLY PROTEIN"/>
    <property type="match status" value="1"/>
</dbReference>
<accession>A0A2G9YMZ3</accession>
<proteinExistence type="predicted"/>
<gene>
    <name evidence="1" type="ORF">COX41_00610</name>
</gene>
<dbReference type="PANTHER" id="PTHR30189:SF1">
    <property type="entry name" value="LPS-ASSEMBLY PROTEIN LPTD"/>
    <property type="match status" value="1"/>
</dbReference>
<protein>
    <recommendedName>
        <fullName evidence="3">LPS-assembly protein LptD</fullName>
    </recommendedName>
</protein>
<dbReference type="GO" id="GO:1990351">
    <property type="term" value="C:transporter complex"/>
    <property type="evidence" value="ECO:0007669"/>
    <property type="project" value="TreeGrafter"/>
</dbReference>
<dbReference type="InterPro" id="IPR050218">
    <property type="entry name" value="LptD"/>
</dbReference>
<organism evidence="1 2">
    <name type="scientific">Candidatus Sherwoodlollariibacterium unditelluris</name>
    <dbReference type="NCBI Taxonomy" id="1974757"/>
    <lineage>
        <taxon>Bacteria</taxon>
        <taxon>Pseudomonadati</taxon>
        <taxon>Candidatus Omnitrophota</taxon>
        <taxon>Candidatus Sherwoodlollariibacterium</taxon>
    </lineage>
</organism>
<evidence type="ECO:0008006" key="3">
    <source>
        <dbReference type="Google" id="ProtNLM"/>
    </source>
</evidence>
<sequence>MKISLSLLAGIFCLILGMGYLYAEDEIPNGINAQPIIVNGDNVEYSTETQEVTASGNVEITYKGSKLTCKKLTVNTQTKEGVAEGNARLEDESGIIEGDKIIYDFQTKAGTIIDAGFRSNPYFGRARKIERLGESEFVTRYGYLTTCSFDKPHYRIASKQMNVLPGDKIQTKHDTLYLGGFPLFYLPRFDHTMEDPLMHVTVMPGKRKDWGPYVLSAWRYSLTDNASGRAYLDYRNKLGWAEGFGLNYSTTYFGRGDYKFYYSNEQPNQLPATAERTQFQRYLMRWRHKWDVDERTNFISEFNKIGDEKRKYFDPASNILKDYFYREYEQDSQPLTYALLHHSFSYSSIDLLAQKRVNQWYDQLDKLPEIKYTLPGFKLGDTPLYFDNNSVFTSFNKKASTAPTSPDELTMTRLDTINKLSLPMKVAFLNFTPFVQNREIVYDKGADGQALPVNTVFYAGADLSTKFYRVFNVKTNFLGLGLDGLRHIITPTVGYSYNHTPTIYYTHLKQIDGLDMLTSSNTASLGLSNKLQTKRKDKNGNETTIDFVDFNVSTSYTFAPHIVYGMIPVPTNPSSDPNAPLVYQAGTSNKLGASFSDILFKYKILPYSWLRIEGDATYKHSGVAGDPDYENNNHFSNVNYDINFDFAPERSFGIGQRYARKSGNQLTTSFKWRLNPKWKFSVYQRYNLKKYADAATYSGTVNEYGKGSLEQEYTISRDLHCWEMDLTFNTSRVNGSGIFVIFRLKAFPENEFGFNQSYSKPKSGAQ</sequence>
<evidence type="ECO:0000313" key="1">
    <source>
        <dbReference type="EMBL" id="PIP19871.1"/>
    </source>
</evidence>
<name>A0A2G9YMZ3_9BACT</name>
<dbReference type="GO" id="GO:0009279">
    <property type="term" value="C:cell outer membrane"/>
    <property type="evidence" value="ECO:0007669"/>
    <property type="project" value="TreeGrafter"/>
</dbReference>
<dbReference type="AlphaFoldDB" id="A0A2G9YMZ3"/>
<dbReference type="Gene3D" id="2.60.450.10">
    <property type="entry name" value="Lipopolysaccharide (LPS) transport protein A like domain"/>
    <property type="match status" value="1"/>
</dbReference>
<dbReference type="Proteomes" id="UP000231292">
    <property type="component" value="Unassembled WGS sequence"/>
</dbReference>
<dbReference type="EMBL" id="PCRK01000009">
    <property type="protein sequence ID" value="PIP19871.1"/>
    <property type="molecule type" value="Genomic_DNA"/>
</dbReference>
<reference evidence="1 2" key="1">
    <citation type="submission" date="2017-09" db="EMBL/GenBank/DDBJ databases">
        <title>Depth-based differentiation of microbial function through sediment-hosted aquifers and enrichment of novel symbionts in the deep terrestrial subsurface.</title>
        <authorList>
            <person name="Probst A.J."/>
            <person name="Ladd B."/>
            <person name="Jarett J.K."/>
            <person name="Geller-Mcgrath D.E."/>
            <person name="Sieber C.M."/>
            <person name="Emerson J.B."/>
            <person name="Anantharaman K."/>
            <person name="Thomas B.C."/>
            <person name="Malmstrom R."/>
            <person name="Stieglmeier M."/>
            <person name="Klingl A."/>
            <person name="Woyke T."/>
            <person name="Ryan C.M."/>
            <person name="Banfield J.F."/>
        </authorList>
    </citation>
    <scope>NUCLEOTIDE SEQUENCE [LARGE SCALE GENOMIC DNA]</scope>
    <source>
        <strain evidence="1">CG23_combo_of_CG06-09_8_20_14_all_41_10</strain>
    </source>
</reference>
<comment type="caution">
    <text evidence="1">The sequence shown here is derived from an EMBL/GenBank/DDBJ whole genome shotgun (WGS) entry which is preliminary data.</text>
</comment>